<evidence type="ECO:0000256" key="3">
    <source>
        <dbReference type="SAM" id="SignalP"/>
    </source>
</evidence>
<evidence type="ECO:0000256" key="1">
    <source>
        <dbReference type="SAM" id="MobiDB-lite"/>
    </source>
</evidence>
<keyword evidence="2" id="KW-0812">Transmembrane</keyword>
<keyword evidence="3" id="KW-0732">Signal</keyword>
<reference evidence="4" key="1">
    <citation type="submission" date="2021-01" db="EMBL/GenBank/DDBJ databases">
        <authorList>
            <person name="Corre E."/>
            <person name="Pelletier E."/>
            <person name="Niang G."/>
            <person name="Scheremetjew M."/>
            <person name="Finn R."/>
            <person name="Kale V."/>
            <person name="Holt S."/>
            <person name="Cochrane G."/>
            <person name="Meng A."/>
            <person name="Brown T."/>
            <person name="Cohen L."/>
        </authorList>
    </citation>
    <scope>NUCLEOTIDE SEQUENCE</scope>
    <source>
        <strain evidence="4">CCMP325</strain>
    </source>
</reference>
<feature type="region of interest" description="Disordered" evidence="1">
    <location>
        <begin position="223"/>
        <end position="248"/>
    </location>
</feature>
<feature type="transmembrane region" description="Helical" evidence="2">
    <location>
        <begin position="197"/>
        <end position="217"/>
    </location>
</feature>
<keyword evidence="2" id="KW-0472">Membrane</keyword>
<sequence length="248" mass="27986">MAAAAHSTVLLLLFLEHFFALSTAASSPSSFAKWFEGKWEVQIITTHTDGRVDDAVKTGQYLMRNEESRLVGVYFENTTEPSELTNPMRVRVEIDSEFKGVFRTARSTVDLFSSSESEEPELKFKTLFEFDFNLNKNGHYVSTGSWHGKQKGVYQFLITSPSSFVLTVMPLGGGEHNAGVQTIMGHKSIQKKFFEQYGPTALIFLAFIAMKFVRRVGDRKRKMRMQRAAAARNTPSQKTETGDKEKTT</sequence>
<evidence type="ECO:0000256" key="2">
    <source>
        <dbReference type="SAM" id="Phobius"/>
    </source>
</evidence>
<accession>A0A7S0F313</accession>
<evidence type="ECO:0000313" key="4">
    <source>
        <dbReference type="EMBL" id="CAD8501078.1"/>
    </source>
</evidence>
<organism evidence="4">
    <name type="scientific">Hanusia phi</name>
    <dbReference type="NCBI Taxonomy" id="3032"/>
    <lineage>
        <taxon>Eukaryota</taxon>
        <taxon>Cryptophyceae</taxon>
        <taxon>Pyrenomonadales</taxon>
        <taxon>Geminigeraceae</taxon>
        <taxon>Hanusia</taxon>
    </lineage>
</organism>
<dbReference type="AlphaFoldDB" id="A0A7S0F313"/>
<feature type="chain" id="PRO_5030942070" evidence="3">
    <location>
        <begin position="25"/>
        <end position="248"/>
    </location>
</feature>
<feature type="signal peptide" evidence="3">
    <location>
        <begin position="1"/>
        <end position="24"/>
    </location>
</feature>
<dbReference type="EMBL" id="HBEO01029070">
    <property type="protein sequence ID" value="CAD8501078.1"/>
    <property type="molecule type" value="Transcribed_RNA"/>
</dbReference>
<protein>
    <submittedName>
        <fullName evidence="4">Uncharacterized protein</fullName>
    </submittedName>
</protein>
<proteinExistence type="predicted"/>
<gene>
    <name evidence="4" type="ORF">HPHI1048_LOCUS19688</name>
</gene>
<name>A0A7S0F313_9CRYP</name>
<keyword evidence="2" id="KW-1133">Transmembrane helix</keyword>